<feature type="region of interest" description="Disordered" evidence="2">
    <location>
        <begin position="679"/>
        <end position="736"/>
    </location>
</feature>
<reference evidence="3" key="1">
    <citation type="submission" date="2022-07" db="EMBL/GenBank/DDBJ databases">
        <title>Genome analysis of Parmales, a sister group of diatoms, reveals the evolutionary specialization of diatoms from phago-mixotrophs to photoautotrophs.</title>
        <authorList>
            <person name="Ban H."/>
            <person name="Sato S."/>
            <person name="Yoshikawa S."/>
            <person name="Kazumasa Y."/>
            <person name="Nakamura Y."/>
            <person name="Ichinomiya M."/>
            <person name="Saitoh K."/>
            <person name="Sato N."/>
            <person name="Blanc-Mathieu R."/>
            <person name="Endo H."/>
            <person name="Kuwata A."/>
            <person name="Ogata H."/>
        </authorList>
    </citation>
    <scope>NUCLEOTIDE SEQUENCE</scope>
</reference>
<feature type="compositionally biased region" description="Basic and acidic residues" evidence="2">
    <location>
        <begin position="679"/>
        <end position="703"/>
    </location>
</feature>
<evidence type="ECO:0000256" key="1">
    <source>
        <dbReference type="SAM" id="Coils"/>
    </source>
</evidence>
<dbReference type="EMBL" id="BRXZ01004576">
    <property type="protein sequence ID" value="GMH51609.1"/>
    <property type="molecule type" value="Genomic_DNA"/>
</dbReference>
<organism evidence="3 4">
    <name type="scientific">Triparma retinervis</name>
    <dbReference type="NCBI Taxonomy" id="2557542"/>
    <lineage>
        <taxon>Eukaryota</taxon>
        <taxon>Sar</taxon>
        <taxon>Stramenopiles</taxon>
        <taxon>Ochrophyta</taxon>
        <taxon>Bolidophyceae</taxon>
        <taxon>Parmales</taxon>
        <taxon>Triparmaceae</taxon>
        <taxon>Triparma</taxon>
    </lineage>
</organism>
<dbReference type="AlphaFoldDB" id="A0A9W6ZJD3"/>
<name>A0A9W6ZJD3_9STRA</name>
<evidence type="ECO:0000256" key="2">
    <source>
        <dbReference type="SAM" id="MobiDB-lite"/>
    </source>
</evidence>
<dbReference type="OrthoDB" id="194855at2759"/>
<evidence type="ECO:0000313" key="3">
    <source>
        <dbReference type="EMBL" id="GMH51609.1"/>
    </source>
</evidence>
<accession>A0A9W6ZJD3</accession>
<gene>
    <name evidence="3" type="ORF">TrRE_jg13325</name>
</gene>
<dbReference type="InterPro" id="IPR036691">
    <property type="entry name" value="Endo/exonu/phosph_ase_sf"/>
</dbReference>
<feature type="compositionally biased region" description="Basic and acidic residues" evidence="2">
    <location>
        <begin position="25"/>
        <end position="43"/>
    </location>
</feature>
<feature type="region of interest" description="Disordered" evidence="2">
    <location>
        <begin position="1"/>
        <end position="43"/>
    </location>
</feature>
<feature type="compositionally biased region" description="Low complexity" evidence="2">
    <location>
        <begin position="706"/>
        <end position="727"/>
    </location>
</feature>
<proteinExistence type="predicted"/>
<protein>
    <recommendedName>
        <fullName evidence="5">Endonuclease/exonuclease/phosphatase domain-containing protein</fullName>
    </recommendedName>
</protein>
<evidence type="ECO:0008006" key="5">
    <source>
        <dbReference type="Google" id="ProtNLM"/>
    </source>
</evidence>
<feature type="region of interest" description="Disordered" evidence="2">
    <location>
        <begin position="321"/>
        <end position="345"/>
    </location>
</feature>
<comment type="caution">
    <text evidence="3">The sequence shown here is derived from an EMBL/GenBank/DDBJ whole genome shotgun (WGS) entry which is preliminary data.</text>
</comment>
<keyword evidence="1" id="KW-0175">Coiled coil</keyword>
<sequence length="763" mass="84284">MADIGTATDEPPAAQKDTLRTTIDGLDRVRSSGDKQDPDDLNAKSELDNYQKDLDHRELVKNVSLFSILKYVKGSTEYTCFVTDITFPVGSADDEGVQGDLLIQVTKVEKSATSGGWQKAKGRRTLPHALVHYTIVDNPDSALSELIEKEKENAEKEAAKQARMLEQADQNELDETIDGGATDVSFDSYVDETTKPCTLKIVQWNQKWLTTTRTSSASCVTSWEMQRKSIGETIRKEPKLTVCVMEEIKSKEAVKSVTEWLNNKDGVNVWGYVVSKAVNVKNDEGESRVGGNKEMFAAIFRKEVTGDPDVPKILLNYPRKDEGFGKAPPGTNLRSDAASRTPDAPDDVVIGETKIDMSDAFKVYKAYEAYDEDMAMTTRLDHFQYSPVVFSFPKCVAGPLHIMAVHGSTGRSGRKVLCNQNALEVAYIQHICSKAVDGGEFIVLAGDFNTQEEANKNERLWDTRDKAEELKDDEPIFMAREELRRAQHELDLDEQNVLGCIRDSFLERFSRAIRPSLPTNVYPFLTGIQAVPKHNDDIFVPKAWTGKLYKGKVFPIPTTVIRRWDIVCQNFFDNNPSLVKMSNPERQALNSALARVWSDHRPVQAKFTVETPKAKAEKAAAAADAIQEDIIADSAKMMVMAEKEAVAVAKQEKAQKKAEKVAADAKTKAEKAMLKAEKDAKKAAATKPKAEKVEKADVEKTDTETDSSLTSTPAPQTATSSTKKAVAQPPPKAKSRLIELNVAGSVSEETLSLANLSCEDSDA</sequence>
<dbReference type="SUPFAM" id="SSF56219">
    <property type="entry name" value="DNase I-like"/>
    <property type="match status" value="1"/>
</dbReference>
<dbReference type="Proteomes" id="UP001165082">
    <property type="component" value="Unassembled WGS sequence"/>
</dbReference>
<feature type="coiled-coil region" evidence="1">
    <location>
        <begin position="144"/>
        <end position="171"/>
    </location>
</feature>
<dbReference type="Gene3D" id="3.60.10.10">
    <property type="entry name" value="Endonuclease/exonuclease/phosphatase"/>
    <property type="match status" value="1"/>
</dbReference>
<evidence type="ECO:0000313" key="4">
    <source>
        <dbReference type="Proteomes" id="UP001165082"/>
    </source>
</evidence>
<keyword evidence="4" id="KW-1185">Reference proteome</keyword>